<feature type="transmembrane region" description="Helical" evidence="1">
    <location>
        <begin position="116"/>
        <end position="135"/>
    </location>
</feature>
<keyword evidence="1" id="KW-0472">Membrane</keyword>
<comment type="similarity">
    <text evidence="1">Belongs to the vitamin uptake transporter (VUT/ECF) (TC 2.A.88) family. Q precursor transporter subfamily.</text>
</comment>
<name>A0A1G1Y632_9BACT</name>
<organism evidence="2 3">
    <name type="scientific">Candidatus Buchananbacteria bacterium RIFCSPHIGHO2_01_FULL_47_11b</name>
    <dbReference type="NCBI Taxonomy" id="1797537"/>
    <lineage>
        <taxon>Bacteria</taxon>
        <taxon>Candidatus Buchananiibacteriota</taxon>
    </lineage>
</organism>
<dbReference type="HAMAP" id="MF_02088">
    <property type="entry name" value="Q_prec_transport"/>
    <property type="match status" value="1"/>
</dbReference>
<dbReference type="GO" id="GO:0005886">
    <property type="term" value="C:plasma membrane"/>
    <property type="evidence" value="ECO:0007669"/>
    <property type="project" value="UniProtKB-SubCell"/>
</dbReference>
<feature type="transmembrane region" description="Helical" evidence="1">
    <location>
        <begin position="206"/>
        <end position="229"/>
    </location>
</feature>
<feature type="transmembrane region" description="Helical" evidence="1">
    <location>
        <begin position="77"/>
        <end position="96"/>
    </location>
</feature>
<comment type="subcellular location">
    <subcellularLocation>
        <location evidence="1">Cell membrane</location>
        <topology evidence="1">Multi-pass membrane protein</topology>
    </subcellularLocation>
</comment>
<keyword evidence="1" id="KW-0813">Transport</keyword>
<keyword evidence="1" id="KW-1003">Cell membrane</keyword>
<keyword evidence="1" id="KW-1133">Transmembrane helix</keyword>
<comment type="caution">
    <text evidence="2">The sequence shown here is derived from an EMBL/GenBank/DDBJ whole genome shotgun (WGS) entry which is preliminary data.</text>
</comment>
<keyword evidence="1" id="KW-0812">Transmembrane</keyword>
<dbReference type="PANTHER" id="PTHR34300">
    <property type="entry name" value="QUEUOSINE PRECURSOR TRANSPORTER-RELATED"/>
    <property type="match status" value="1"/>
</dbReference>
<dbReference type="InterPro" id="IPR003744">
    <property type="entry name" value="YhhQ"/>
</dbReference>
<dbReference type="Pfam" id="PF02592">
    <property type="entry name" value="Vut_1"/>
    <property type="match status" value="1"/>
</dbReference>
<reference evidence="2 3" key="1">
    <citation type="journal article" date="2016" name="Nat. Commun.">
        <title>Thousands of microbial genomes shed light on interconnected biogeochemical processes in an aquifer system.</title>
        <authorList>
            <person name="Anantharaman K."/>
            <person name="Brown C.T."/>
            <person name="Hug L.A."/>
            <person name="Sharon I."/>
            <person name="Castelle C.J."/>
            <person name="Probst A.J."/>
            <person name="Thomas B.C."/>
            <person name="Singh A."/>
            <person name="Wilkins M.J."/>
            <person name="Karaoz U."/>
            <person name="Brodie E.L."/>
            <person name="Williams K.H."/>
            <person name="Hubbard S.S."/>
            <person name="Banfield J.F."/>
        </authorList>
    </citation>
    <scope>NUCLEOTIDE SEQUENCE [LARGE SCALE GENOMIC DNA]</scope>
</reference>
<proteinExistence type="inferred from homology"/>
<evidence type="ECO:0000313" key="2">
    <source>
        <dbReference type="EMBL" id="OGY47799.1"/>
    </source>
</evidence>
<dbReference type="EMBL" id="MHIG01000007">
    <property type="protein sequence ID" value="OGY47799.1"/>
    <property type="molecule type" value="Genomic_DNA"/>
</dbReference>
<feature type="transmembrane region" description="Helical" evidence="1">
    <location>
        <begin position="46"/>
        <end position="65"/>
    </location>
</feature>
<feature type="transmembrane region" description="Helical" evidence="1">
    <location>
        <begin position="236"/>
        <end position="253"/>
    </location>
</feature>
<dbReference type="PANTHER" id="PTHR34300:SF2">
    <property type="entry name" value="QUEUOSINE PRECURSOR TRANSPORTER-RELATED"/>
    <property type="match status" value="1"/>
</dbReference>
<dbReference type="AlphaFoldDB" id="A0A1G1Y632"/>
<dbReference type="Proteomes" id="UP000178385">
    <property type="component" value="Unassembled WGS sequence"/>
</dbReference>
<feature type="transmembrane region" description="Helical" evidence="1">
    <location>
        <begin position="147"/>
        <end position="170"/>
    </location>
</feature>
<dbReference type="GO" id="GO:0022857">
    <property type="term" value="F:transmembrane transporter activity"/>
    <property type="evidence" value="ECO:0007669"/>
    <property type="project" value="UniProtKB-UniRule"/>
</dbReference>
<feature type="transmembrane region" description="Helical" evidence="1">
    <location>
        <begin position="12"/>
        <end position="40"/>
    </location>
</feature>
<sequence length="261" mass="29648">MKFSTQQQKLQLLLGLYIASLLAANFLGAKITAFSLPYFLATGLNLLFWPVIFILNLITAVLPDYTIFSTPFLHYDFFNIVHVSVGILTVPVMFLITDVVEEVCGRKKASEFVNVAVATMLFALVITLVSVWLPADPARQYFSSEAYTSIFGISARIIIASIVAFVLAQYHDLWAFDFWRKKTAGRYLWLRNNASTIVSQFIDSTVFMFIAFYHISPAFNAIFIFSLILPYWIFKILFALLDTPFAYALVAWLKKNPDQPT</sequence>
<dbReference type="NCBIfam" id="TIGR00697">
    <property type="entry name" value="queuosine precursor transporter"/>
    <property type="match status" value="1"/>
</dbReference>
<evidence type="ECO:0000256" key="1">
    <source>
        <dbReference type="HAMAP-Rule" id="MF_02088"/>
    </source>
</evidence>
<protein>
    <recommendedName>
        <fullName evidence="1">Probable queuosine precursor transporter</fullName>
        <shortName evidence="1">Q precursor transporter</shortName>
    </recommendedName>
</protein>
<gene>
    <name evidence="2" type="ORF">A2840_01120</name>
</gene>
<accession>A0A1G1Y632</accession>
<evidence type="ECO:0000313" key="3">
    <source>
        <dbReference type="Proteomes" id="UP000178385"/>
    </source>
</evidence>
<comment type="function">
    <text evidence="1">Involved in the import of queuosine (Q) precursors, required for Q precursor salvage.</text>
</comment>